<evidence type="ECO:0000313" key="1">
    <source>
        <dbReference type="EMBL" id="KAJ9556722.1"/>
    </source>
</evidence>
<evidence type="ECO:0000313" key="2">
    <source>
        <dbReference type="Proteomes" id="UP001172457"/>
    </source>
</evidence>
<protein>
    <submittedName>
        <fullName evidence="1">Uncharacterized protein</fullName>
    </submittedName>
</protein>
<keyword evidence="2" id="KW-1185">Reference proteome</keyword>
<organism evidence="1 2">
    <name type="scientific">Centaurea solstitialis</name>
    <name type="common">yellow star-thistle</name>
    <dbReference type="NCBI Taxonomy" id="347529"/>
    <lineage>
        <taxon>Eukaryota</taxon>
        <taxon>Viridiplantae</taxon>
        <taxon>Streptophyta</taxon>
        <taxon>Embryophyta</taxon>
        <taxon>Tracheophyta</taxon>
        <taxon>Spermatophyta</taxon>
        <taxon>Magnoliopsida</taxon>
        <taxon>eudicotyledons</taxon>
        <taxon>Gunneridae</taxon>
        <taxon>Pentapetalae</taxon>
        <taxon>asterids</taxon>
        <taxon>campanulids</taxon>
        <taxon>Asterales</taxon>
        <taxon>Asteraceae</taxon>
        <taxon>Carduoideae</taxon>
        <taxon>Cardueae</taxon>
        <taxon>Centaureinae</taxon>
        <taxon>Centaurea</taxon>
    </lineage>
</organism>
<dbReference type="Proteomes" id="UP001172457">
    <property type="component" value="Chromosome 3"/>
</dbReference>
<dbReference type="AlphaFoldDB" id="A0AA38TSB1"/>
<accession>A0AA38TSB1</accession>
<sequence>MVQHLLFSNIEITVWTRLYVEWIEVGQWDVDDEIMFLQLLSCPYPLHFVPPRPSSSASQFSFPAHLTHLQIPVTWHFLKHRSQPGQVILFVALCLDGTHDGLHRRTQIQPEPIKPNGRALVVVGGGFFLFEQEVHEYIFVVKELR</sequence>
<dbReference type="EMBL" id="JARYMX010000003">
    <property type="protein sequence ID" value="KAJ9556722.1"/>
    <property type="molecule type" value="Genomic_DNA"/>
</dbReference>
<comment type="caution">
    <text evidence="1">The sequence shown here is derived from an EMBL/GenBank/DDBJ whole genome shotgun (WGS) entry which is preliminary data.</text>
</comment>
<name>A0AA38TSB1_9ASTR</name>
<gene>
    <name evidence="1" type="ORF">OSB04_011336</name>
</gene>
<reference evidence="1" key="1">
    <citation type="submission" date="2023-03" db="EMBL/GenBank/DDBJ databases">
        <title>Chromosome-scale reference genome and RAD-based genetic map of yellow starthistle (Centaurea solstitialis) reveal putative structural variation and QTLs associated with invader traits.</title>
        <authorList>
            <person name="Reatini B."/>
            <person name="Cang F.A."/>
            <person name="Jiang Q."/>
            <person name="Mckibben M.T.W."/>
            <person name="Barker M.S."/>
            <person name="Rieseberg L.H."/>
            <person name="Dlugosch K.M."/>
        </authorList>
    </citation>
    <scope>NUCLEOTIDE SEQUENCE</scope>
    <source>
        <strain evidence="1">CAN-66</strain>
        <tissue evidence="1">Leaf</tissue>
    </source>
</reference>
<proteinExistence type="predicted"/>